<dbReference type="Gene3D" id="2.40.310.10">
    <property type="entry name" value="beta-Barrel protease inhibitors"/>
    <property type="match status" value="1"/>
</dbReference>
<reference evidence="2 3" key="1">
    <citation type="journal article" date="2016" name="Front. Microbiol.">
        <title>Comprehensive Phylogenetic Analysis of Bovine Non-aureus Staphylococci Species Based on Whole-Genome Sequencing.</title>
        <authorList>
            <person name="Naushad S."/>
            <person name="Barkema H.W."/>
            <person name="Luby C."/>
            <person name="Condas L.A."/>
            <person name="Nobrega D.B."/>
            <person name="Carson D.A."/>
            <person name="De Buck J."/>
        </authorList>
    </citation>
    <scope>NUCLEOTIDE SEQUENCE [LARGE SCALE GENOMIC DNA]</scope>
    <source>
        <strain evidence="2 3">SNUC 5959</strain>
    </source>
</reference>
<dbReference type="InterPro" id="IPR016085">
    <property type="entry name" value="Protease_inh_B-barrel_dom"/>
</dbReference>
<feature type="domain" description="Staphostatin A" evidence="1">
    <location>
        <begin position="1"/>
        <end position="105"/>
    </location>
</feature>
<dbReference type="InterPro" id="IPR037296">
    <property type="entry name" value="Staphostatin_A/B"/>
</dbReference>
<dbReference type="STRING" id="1284.SHYC_10005"/>
<gene>
    <name evidence="2" type="ORF">BUZ57_10360</name>
</gene>
<dbReference type="SUPFAM" id="SSF50882">
    <property type="entry name" value="beta-Barrel protease inhibitors"/>
    <property type="match status" value="1"/>
</dbReference>
<proteinExistence type="predicted"/>
<evidence type="ECO:0000313" key="2">
    <source>
        <dbReference type="EMBL" id="RIO43739.1"/>
    </source>
</evidence>
<organism evidence="2 3">
    <name type="scientific">Staphylococcus hyicus</name>
    <dbReference type="NCBI Taxonomy" id="1284"/>
    <lineage>
        <taxon>Bacteria</taxon>
        <taxon>Bacillati</taxon>
        <taxon>Bacillota</taxon>
        <taxon>Bacilli</taxon>
        <taxon>Bacillales</taxon>
        <taxon>Staphylococcaceae</taxon>
        <taxon>Staphylococcus</taxon>
    </lineage>
</organism>
<evidence type="ECO:0000259" key="1">
    <source>
        <dbReference type="Pfam" id="PF09022"/>
    </source>
</evidence>
<dbReference type="EMBL" id="QXVO01000038">
    <property type="protein sequence ID" value="RIO43739.1"/>
    <property type="molecule type" value="Genomic_DNA"/>
</dbReference>
<evidence type="ECO:0000313" key="3">
    <source>
        <dbReference type="Proteomes" id="UP000285625"/>
    </source>
</evidence>
<comment type="caution">
    <text evidence="2">The sequence shown here is derived from an EMBL/GenBank/DDBJ whole genome shotgun (WGS) entry which is preliminary data.</text>
</comment>
<dbReference type="GO" id="GO:0004869">
    <property type="term" value="F:cysteine-type endopeptidase inhibitor activity"/>
    <property type="evidence" value="ECO:0007669"/>
    <property type="project" value="InterPro"/>
</dbReference>
<dbReference type="Proteomes" id="UP000285625">
    <property type="component" value="Unassembled WGS sequence"/>
</dbReference>
<name>A0A2T4R8C2_STAHY</name>
<dbReference type="InterPro" id="IPR015112">
    <property type="entry name" value="Staphostatin_A"/>
</dbReference>
<dbReference type="Pfam" id="PF09022">
    <property type="entry name" value="Staphostatin_A"/>
    <property type="match status" value="1"/>
</dbReference>
<dbReference type="RefSeq" id="WP_107632632.1">
    <property type="nucleotide sequence ID" value="NZ_CP118163.1"/>
</dbReference>
<sequence>MEHFETFNISNHYHIDDTKNFLHLLHGSWYPQDTDTQPIKMNLTSLDESDFICQSIDSVNHNILLHHKVNPSIVLDIHVVHSNQIILNIMNVEALGMSPKMTFVKQ</sequence>
<dbReference type="AlphaFoldDB" id="A0A2T4R8C2"/>
<accession>A0A2T4R8C2</accession>
<dbReference type="GO" id="GO:0005737">
    <property type="term" value="C:cytoplasm"/>
    <property type="evidence" value="ECO:0007669"/>
    <property type="project" value="InterPro"/>
</dbReference>
<protein>
    <submittedName>
        <fullName evidence="2">Staphostatin A</fullName>
    </submittedName>
</protein>